<dbReference type="Pfam" id="PF14246">
    <property type="entry name" value="TetR_C_7"/>
    <property type="match status" value="1"/>
</dbReference>
<evidence type="ECO:0000313" key="5">
    <source>
        <dbReference type="EMBL" id="QXJ23268.1"/>
    </source>
</evidence>
<evidence type="ECO:0000256" key="3">
    <source>
        <dbReference type="SAM" id="MobiDB-lite"/>
    </source>
</evidence>
<dbReference type="InterPro" id="IPR039536">
    <property type="entry name" value="TetR_C_Proteobacteria"/>
</dbReference>
<dbReference type="SUPFAM" id="SSF46689">
    <property type="entry name" value="Homeodomain-like"/>
    <property type="match status" value="1"/>
</dbReference>
<dbReference type="Proteomes" id="UP001049518">
    <property type="component" value="Chromosome"/>
</dbReference>
<keyword evidence="6" id="KW-1185">Reference proteome</keyword>
<proteinExistence type="predicted"/>
<feature type="DNA-binding region" description="H-T-H motif" evidence="2">
    <location>
        <begin position="42"/>
        <end position="61"/>
    </location>
</feature>
<dbReference type="Gene3D" id="1.10.357.10">
    <property type="entry name" value="Tetracycline Repressor, domain 2"/>
    <property type="match status" value="1"/>
</dbReference>
<protein>
    <submittedName>
        <fullName evidence="5">TetR/AcrR family transcriptional regulator</fullName>
    </submittedName>
</protein>
<dbReference type="Pfam" id="PF00440">
    <property type="entry name" value="TetR_N"/>
    <property type="match status" value="1"/>
</dbReference>
<organism evidence="5 6">
    <name type="scientific">Actinomadura graeca</name>
    <dbReference type="NCBI Taxonomy" id="2750812"/>
    <lineage>
        <taxon>Bacteria</taxon>
        <taxon>Bacillati</taxon>
        <taxon>Actinomycetota</taxon>
        <taxon>Actinomycetes</taxon>
        <taxon>Streptosporangiales</taxon>
        <taxon>Thermomonosporaceae</taxon>
        <taxon>Actinomadura</taxon>
    </lineage>
</organism>
<accession>A0ABX8QXC4</accession>
<feature type="region of interest" description="Disordered" evidence="3">
    <location>
        <begin position="1"/>
        <end position="22"/>
    </location>
</feature>
<gene>
    <name evidence="5" type="ORF">AGRA3207_004403</name>
</gene>
<dbReference type="PROSITE" id="PS50977">
    <property type="entry name" value="HTH_TETR_2"/>
    <property type="match status" value="1"/>
</dbReference>
<dbReference type="PANTHER" id="PTHR30055:SF146">
    <property type="entry name" value="HTH-TYPE TRANSCRIPTIONAL DUAL REGULATOR CECR"/>
    <property type="match status" value="1"/>
</dbReference>
<dbReference type="PRINTS" id="PR00455">
    <property type="entry name" value="HTHTETR"/>
</dbReference>
<evidence type="ECO:0000256" key="1">
    <source>
        <dbReference type="ARBA" id="ARBA00023125"/>
    </source>
</evidence>
<evidence type="ECO:0000259" key="4">
    <source>
        <dbReference type="PROSITE" id="PS50977"/>
    </source>
</evidence>
<evidence type="ECO:0000313" key="6">
    <source>
        <dbReference type="Proteomes" id="UP001049518"/>
    </source>
</evidence>
<name>A0ABX8QXC4_9ACTN</name>
<dbReference type="SUPFAM" id="SSF48498">
    <property type="entry name" value="Tetracyclin repressor-like, C-terminal domain"/>
    <property type="match status" value="1"/>
</dbReference>
<dbReference type="InterPro" id="IPR001647">
    <property type="entry name" value="HTH_TetR"/>
</dbReference>
<dbReference type="InterPro" id="IPR036271">
    <property type="entry name" value="Tet_transcr_reg_TetR-rel_C_sf"/>
</dbReference>
<dbReference type="PANTHER" id="PTHR30055">
    <property type="entry name" value="HTH-TYPE TRANSCRIPTIONAL REGULATOR RUTR"/>
    <property type="match status" value="1"/>
</dbReference>
<dbReference type="EMBL" id="CP059572">
    <property type="protein sequence ID" value="QXJ23268.1"/>
    <property type="molecule type" value="Genomic_DNA"/>
</dbReference>
<dbReference type="InterPro" id="IPR050109">
    <property type="entry name" value="HTH-type_TetR-like_transc_reg"/>
</dbReference>
<keyword evidence="1 2" id="KW-0238">DNA-binding</keyword>
<sequence>MRTVGKDSTRPSPPSGRRAERNRQAIVTAARELFIREGFDAGMDLIAAAAGVSKVTVYNHFGSKEELFTEVVGQAMGEAHMTMAEVRAGLADIADVREALLHTARALVDAATDPSRMALRNLVTGELRRFPELGQAYLERGPARSATGLAEVFGDLCARGQLVIADVELAVVQFFGLTVYPHLITGSIGVGVPPDLAGRLVVDGVDLFLSRYQARPR</sequence>
<evidence type="ECO:0000256" key="2">
    <source>
        <dbReference type="PROSITE-ProRule" id="PRU00335"/>
    </source>
</evidence>
<dbReference type="InterPro" id="IPR009057">
    <property type="entry name" value="Homeodomain-like_sf"/>
</dbReference>
<feature type="domain" description="HTH tetR-type" evidence="4">
    <location>
        <begin position="20"/>
        <end position="79"/>
    </location>
</feature>
<reference evidence="5" key="1">
    <citation type="submission" date="2020-07" db="EMBL/GenBank/DDBJ databases">
        <authorList>
            <person name="Tarantini F.S."/>
            <person name="Hong K.W."/>
            <person name="Chan K.G."/>
        </authorList>
    </citation>
    <scope>NUCLEOTIDE SEQUENCE</scope>
    <source>
        <strain evidence="5">32-07</strain>
    </source>
</reference>